<proteinExistence type="predicted"/>
<keyword evidence="3" id="KW-1185">Reference proteome</keyword>
<feature type="non-terminal residue" evidence="2">
    <location>
        <position position="101"/>
    </location>
</feature>
<name>A0A9P7KCF0_9AGAR</name>
<dbReference type="AlphaFoldDB" id="A0A9P7KCF0"/>
<evidence type="ECO:0000313" key="3">
    <source>
        <dbReference type="Proteomes" id="UP000717328"/>
    </source>
</evidence>
<evidence type="ECO:0000256" key="1">
    <source>
        <dbReference type="SAM" id="MobiDB-lite"/>
    </source>
</evidence>
<gene>
    <name evidence="2" type="ORF">H0H81_009740</name>
</gene>
<evidence type="ECO:0000313" key="2">
    <source>
        <dbReference type="EMBL" id="KAG5644084.1"/>
    </source>
</evidence>
<feature type="region of interest" description="Disordered" evidence="1">
    <location>
        <begin position="1"/>
        <end position="20"/>
    </location>
</feature>
<accession>A0A9P7KCF0</accession>
<dbReference type="EMBL" id="JABCKI010002911">
    <property type="protein sequence ID" value="KAG5644084.1"/>
    <property type="molecule type" value="Genomic_DNA"/>
</dbReference>
<dbReference type="Proteomes" id="UP000717328">
    <property type="component" value="Unassembled WGS sequence"/>
</dbReference>
<organism evidence="2 3">
    <name type="scientific">Sphagnurus paluster</name>
    <dbReference type="NCBI Taxonomy" id="117069"/>
    <lineage>
        <taxon>Eukaryota</taxon>
        <taxon>Fungi</taxon>
        <taxon>Dikarya</taxon>
        <taxon>Basidiomycota</taxon>
        <taxon>Agaricomycotina</taxon>
        <taxon>Agaricomycetes</taxon>
        <taxon>Agaricomycetidae</taxon>
        <taxon>Agaricales</taxon>
        <taxon>Tricholomatineae</taxon>
        <taxon>Lyophyllaceae</taxon>
        <taxon>Sphagnurus</taxon>
    </lineage>
</organism>
<reference evidence="2" key="2">
    <citation type="submission" date="2021-10" db="EMBL/GenBank/DDBJ databases">
        <title>Phylogenomics reveals ancestral predisposition of the termite-cultivated fungus Termitomyces towards a domesticated lifestyle.</title>
        <authorList>
            <person name="Auxier B."/>
            <person name="Grum-Grzhimaylo A."/>
            <person name="Cardenas M.E."/>
            <person name="Lodge J.D."/>
            <person name="Laessoe T."/>
            <person name="Pedersen O."/>
            <person name="Smith M.E."/>
            <person name="Kuyper T.W."/>
            <person name="Franco-Molano E.A."/>
            <person name="Baroni T.J."/>
            <person name="Aanen D.K."/>
        </authorList>
    </citation>
    <scope>NUCLEOTIDE SEQUENCE</scope>
    <source>
        <strain evidence="2">D49</strain>
    </source>
</reference>
<dbReference type="OrthoDB" id="3203045at2759"/>
<reference evidence="2" key="1">
    <citation type="submission" date="2021-02" db="EMBL/GenBank/DDBJ databases">
        <authorList>
            <person name="Nieuwenhuis M."/>
            <person name="Van De Peppel L.J.J."/>
        </authorList>
    </citation>
    <scope>NUCLEOTIDE SEQUENCE</scope>
    <source>
        <strain evidence="2">D49</strain>
    </source>
</reference>
<protein>
    <submittedName>
        <fullName evidence="2">Uncharacterized protein</fullName>
    </submittedName>
</protein>
<sequence length="101" mass="11471">MVQSDALSRRPDLCPPEDNDNENMILLPDSLFVRTIDIELRDALAAALMKDKVMMDAIETLKTKGVPPTKSALEDWKIEDGLLLFRDKCYVPANIELRQKI</sequence>
<comment type="caution">
    <text evidence="2">The sequence shown here is derived from an EMBL/GenBank/DDBJ whole genome shotgun (WGS) entry which is preliminary data.</text>
</comment>